<dbReference type="AlphaFoldDB" id="A0A343TLG6"/>
<keyword evidence="3" id="KW-1185">Reference proteome</keyword>
<reference evidence="3" key="1">
    <citation type="submission" date="2017-11" db="EMBL/GenBank/DDBJ databases">
        <title>Phenotypic and genomic properties of facultatively anaerobic sulfur-reducing natronoarchaea from hypersaline soda lakes.</title>
        <authorList>
            <person name="Sorokin D.Y."/>
            <person name="Kublanov I.V."/>
            <person name="Roman P."/>
            <person name="Sinninghe Damste J.S."/>
            <person name="Golyshin P.N."/>
            <person name="Rojo D."/>
            <person name="Ciordia S."/>
            <person name="Mena M.D.C."/>
            <person name="Ferrer M."/>
            <person name="Messina E."/>
            <person name="Smedile F."/>
            <person name="La Spada G."/>
            <person name="La Cono V."/>
            <person name="Yakimov M.M."/>
        </authorList>
    </citation>
    <scope>NUCLEOTIDE SEQUENCE [LARGE SCALE GENOMIC DNA]</scope>
    <source>
        <strain evidence="3">AArc-Sl</strain>
    </source>
</reference>
<sequence>MRGTEPPLAIEHAVVAGGAYDLPESLLFVLALATIGTGLVLLLAVAGYLRRGSTPYLLVVVAVSALFVRSLVGFGTLYGHVPMTTHHFIEHGFDFLIAVCVLTAVYLMGSPDVENRTN</sequence>
<feature type="transmembrane region" description="Helical" evidence="1">
    <location>
        <begin position="26"/>
        <end position="49"/>
    </location>
</feature>
<feature type="transmembrane region" description="Helical" evidence="1">
    <location>
        <begin position="91"/>
        <end position="109"/>
    </location>
</feature>
<dbReference type="EMBL" id="CP025066">
    <property type="protein sequence ID" value="AUX09938.1"/>
    <property type="molecule type" value="Genomic_DNA"/>
</dbReference>
<gene>
    <name evidence="2" type="ORF">AArcSl_2316</name>
</gene>
<protein>
    <submittedName>
        <fullName evidence="2">Uncharacterized protein</fullName>
    </submittedName>
</protein>
<dbReference type="Proteomes" id="UP000263012">
    <property type="component" value="Chromosome"/>
</dbReference>
<evidence type="ECO:0000256" key="1">
    <source>
        <dbReference type="SAM" id="Phobius"/>
    </source>
</evidence>
<dbReference type="RefSeq" id="WP_245883229.1">
    <property type="nucleotide sequence ID" value="NZ_CP025066.1"/>
</dbReference>
<dbReference type="KEGG" id="hdf:AArcSl_2316"/>
<feature type="transmembrane region" description="Helical" evidence="1">
    <location>
        <begin position="56"/>
        <end position="79"/>
    </location>
</feature>
<dbReference type="InterPro" id="IPR055894">
    <property type="entry name" value="DUF7471"/>
</dbReference>
<proteinExistence type="predicted"/>
<name>A0A343TLG6_9EURY</name>
<keyword evidence="1" id="KW-1133">Transmembrane helix</keyword>
<keyword evidence="1" id="KW-0472">Membrane</keyword>
<evidence type="ECO:0000313" key="3">
    <source>
        <dbReference type="Proteomes" id="UP000263012"/>
    </source>
</evidence>
<dbReference type="GeneID" id="37878673"/>
<dbReference type="Pfam" id="PF24283">
    <property type="entry name" value="DUF7471"/>
    <property type="match status" value="1"/>
</dbReference>
<accession>A0A343TLG6</accession>
<organism evidence="2 3">
    <name type="scientific">Halalkaliarchaeum desulfuricum</name>
    <dbReference type="NCBI Taxonomy" id="2055893"/>
    <lineage>
        <taxon>Archaea</taxon>
        <taxon>Methanobacteriati</taxon>
        <taxon>Methanobacteriota</taxon>
        <taxon>Stenosarchaea group</taxon>
        <taxon>Halobacteria</taxon>
        <taxon>Halobacteriales</taxon>
        <taxon>Haloferacaceae</taxon>
        <taxon>Halalkaliarchaeum</taxon>
    </lineage>
</organism>
<evidence type="ECO:0000313" key="2">
    <source>
        <dbReference type="EMBL" id="AUX09938.1"/>
    </source>
</evidence>
<keyword evidence="1" id="KW-0812">Transmembrane</keyword>